<keyword evidence="1" id="KW-1133">Transmembrane helix</keyword>
<gene>
    <name evidence="2" type="ORF">SCY_4515</name>
</gene>
<feature type="transmembrane region" description="Helical" evidence="1">
    <location>
        <begin position="47"/>
        <end position="65"/>
    </location>
</feature>
<sequence>MKENELKNEKSVDVLSFKQLESQKIVLPQDLFRSSFTWFCYEIYKSLAFRIWMLLWLPLSVWWKLSNNCIYPLIVSLLVLFLGPIFVLVICGLSRKRSLSKQLIQFCKEITENTPSSDPHDWEVVAANLNSYLYENKAWNTRYFFFNAMGCQEAFRTTLLEPFSLKKDEAAKVKSFKDSVPYIEEALGVYFTEVEKQWKLFNTEKSWSPVGLEDAKLRKEAYRF</sequence>
<evidence type="ECO:0000313" key="2">
    <source>
        <dbReference type="EMBL" id="EDN62889.1"/>
    </source>
</evidence>
<dbReference type="EMBL" id="AAFW02000062">
    <property type="protein sequence ID" value="EDN62889.1"/>
    <property type="molecule type" value="Genomic_DNA"/>
</dbReference>
<feature type="transmembrane region" description="Helical" evidence="1">
    <location>
        <begin position="71"/>
        <end position="93"/>
    </location>
</feature>
<evidence type="ECO:0000313" key="3">
    <source>
        <dbReference type="Proteomes" id="UP000007060"/>
    </source>
</evidence>
<dbReference type="OrthoDB" id="4039705at2759"/>
<protein>
    <submittedName>
        <fullName evidence="2">Uncharacterized protein</fullName>
    </submittedName>
</protein>
<keyword evidence="1" id="KW-0472">Membrane</keyword>
<proteinExistence type="predicted"/>
<keyword evidence="1" id="KW-0812">Transmembrane</keyword>
<dbReference type="Pfam" id="PF00674">
    <property type="entry name" value="DUP"/>
    <property type="match status" value="1"/>
</dbReference>
<evidence type="ECO:0000256" key="1">
    <source>
        <dbReference type="SAM" id="Phobius"/>
    </source>
</evidence>
<accession>A6ZRF4</accession>
<comment type="caution">
    <text evidence="2">The sequence shown here is derived from an EMBL/GenBank/DDBJ whole genome shotgun (WGS) entry which is preliminary data.</text>
</comment>
<dbReference type="HOGENOM" id="CLU_062892_1_0_1"/>
<organism evidence="2 3">
    <name type="scientific">Saccharomyces cerevisiae (strain YJM789)</name>
    <name type="common">Baker's yeast</name>
    <dbReference type="NCBI Taxonomy" id="307796"/>
    <lineage>
        <taxon>Eukaryota</taxon>
        <taxon>Fungi</taxon>
        <taxon>Dikarya</taxon>
        <taxon>Ascomycota</taxon>
        <taxon>Saccharomycotina</taxon>
        <taxon>Saccharomycetes</taxon>
        <taxon>Saccharomycetales</taxon>
        <taxon>Saccharomycetaceae</taxon>
        <taxon>Saccharomyces</taxon>
    </lineage>
</organism>
<reference evidence="2 3" key="1">
    <citation type="journal article" date="2007" name="Proc. Natl. Acad. Sci. U.S.A.">
        <title>Genome sequencing and comparative analysis of Saccharomyces cerevisiae strain YJM789.</title>
        <authorList>
            <person name="Wei W."/>
            <person name="McCusker J.H."/>
            <person name="Hyman R.W."/>
            <person name="Jones T."/>
            <person name="Ning Y."/>
            <person name="Cao Z."/>
            <person name="Gu Z."/>
            <person name="Bruno D."/>
            <person name="Miranda M."/>
            <person name="Nguyen M."/>
            <person name="Wilhelmy J."/>
            <person name="Komp C."/>
            <person name="Tamse R."/>
            <person name="Wang X."/>
            <person name="Jia P."/>
            <person name="Luedi P."/>
            <person name="Oefner P.J."/>
            <person name="David L."/>
            <person name="Dietrich F.S."/>
            <person name="Li Y."/>
            <person name="Davis R.W."/>
            <person name="Steinmetz L.M."/>
        </authorList>
    </citation>
    <scope>NUCLEOTIDE SEQUENCE [LARGE SCALE GENOMIC DNA]</scope>
    <source>
        <strain evidence="2 3">YJM789</strain>
    </source>
</reference>
<dbReference type="Proteomes" id="UP000007060">
    <property type="component" value="Unassembled WGS sequence"/>
</dbReference>
<name>A6ZRF4_YEAS7</name>
<dbReference type="InterPro" id="IPR001142">
    <property type="entry name" value="DUP/COS"/>
</dbReference>
<dbReference type="AlphaFoldDB" id="A6ZRF4"/>